<organism evidence="5 6">
    <name type="scientific">Clavelina lepadiformis</name>
    <name type="common">Light-bulb sea squirt</name>
    <name type="synonym">Ascidia lepadiformis</name>
    <dbReference type="NCBI Taxonomy" id="159417"/>
    <lineage>
        <taxon>Eukaryota</taxon>
        <taxon>Metazoa</taxon>
        <taxon>Chordata</taxon>
        <taxon>Tunicata</taxon>
        <taxon>Ascidiacea</taxon>
        <taxon>Aplousobranchia</taxon>
        <taxon>Clavelinidae</taxon>
        <taxon>Clavelina</taxon>
    </lineage>
</organism>
<dbReference type="Pfam" id="PF00536">
    <property type="entry name" value="SAM_1"/>
    <property type="match status" value="1"/>
</dbReference>
<feature type="compositionally biased region" description="Polar residues" evidence="2">
    <location>
        <begin position="119"/>
        <end position="138"/>
    </location>
</feature>
<dbReference type="InterPro" id="IPR058055">
    <property type="entry name" value="PA-PLA1"/>
</dbReference>
<comment type="caution">
    <text evidence="5">The sequence shown here is derived from an EMBL/GenBank/DDBJ whole genome shotgun (WGS) entry which is preliminary data.</text>
</comment>
<name>A0ABP0GE28_CLALP</name>
<dbReference type="PANTHER" id="PTHR23509:SF10">
    <property type="entry name" value="LD21067P"/>
    <property type="match status" value="1"/>
</dbReference>
<feature type="compositionally biased region" description="Low complexity" evidence="2">
    <location>
        <begin position="580"/>
        <end position="591"/>
    </location>
</feature>
<dbReference type="EMBL" id="CAWYQH010000108">
    <property type="protein sequence ID" value="CAK8689713.1"/>
    <property type="molecule type" value="Genomic_DNA"/>
</dbReference>
<dbReference type="InterPro" id="IPR057825">
    <property type="entry name" value="WWE_SEC23-DDH2"/>
</dbReference>
<keyword evidence="6" id="KW-1185">Reference proteome</keyword>
<dbReference type="PROSITE" id="PS50918">
    <property type="entry name" value="WWE"/>
    <property type="match status" value="1"/>
</dbReference>
<gene>
    <name evidence="5" type="ORF">CVLEPA_LOCUS21679</name>
</gene>
<dbReference type="Pfam" id="PF02862">
    <property type="entry name" value="DDHD"/>
    <property type="match status" value="1"/>
</dbReference>
<dbReference type="Pfam" id="PF23464">
    <property type="entry name" value="WWE_3"/>
    <property type="match status" value="1"/>
</dbReference>
<evidence type="ECO:0000313" key="6">
    <source>
        <dbReference type="Proteomes" id="UP001642483"/>
    </source>
</evidence>
<dbReference type="SMART" id="SM01127">
    <property type="entry name" value="DDHD"/>
    <property type="match status" value="1"/>
</dbReference>
<feature type="domain" description="WWE" evidence="3">
    <location>
        <begin position="227"/>
        <end position="310"/>
    </location>
</feature>
<proteinExistence type="inferred from homology"/>
<comment type="similarity">
    <text evidence="1">Belongs to the PA-PLA1 family.</text>
</comment>
<dbReference type="PANTHER" id="PTHR23509">
    <property type="entry name" value="PA-PL1 PHOSPHOLIPASE FAMILY"/>
    <property type="match status" value="1"/>
</dbReference>
<feature type="compositionally biased region" description="Polar residues" evidence="2">
    <location>
        <begin position="95"/>
        <end position="111"/>
    </location>
</feature>
<evidence type="ECO:0008006" key="7">
    <source>
        <dbReference type="Google" id="ProtNLM"/>
    </source>
</evidence>
<dbReference type="InterPro" id="IPR004170">
    <property type="entry name" value="WWE_dom"/>
</dbReference>
<dbReference type="PROSITE" id="PS51043">
    <property type="entry name" value="DDHD"/>
    <property type="match status" value="1"/>
</dbReference>
<protein>
    <recommendedName>
        <fullName evidence="7">DDHD domain-containing protein</fullName>
    </recommendedName>
</protein>
<reference evidence="5 6" key="1">
    <citation type="submission" date="2024-02" db="EMBL/GenBank/DDBJ databases">
        <authorList>
            <person name="Daric V."/>
            <person name="Darras S."/>
        </authorList>
    </citation>
    <scope>NUCLEOTIDE SEQUENCE [LARGE SCALE GENOMIC DNA]</scope>
</reference>
<dbReference type="InterPro" id="IPR013761">
    <property type="entry name" value="SAM/pointed_sf"/>
</dbReference>
<feature type="region of interest" description="Disordered" evidence="2">
    <location>
        <begin position="92"/>
        <end position="155"/>
    </location>
</feature>
<dbReference type="Gene3D" id="1.10.150.50">
    <property type="entry name" value="Transcription Factor, Ets-1"/>
    <property type="match status" value="1"/>
</dbReference>
<dbReference type="Pfam" id="PF02825">
    <property type="entry name" value="WWE"/>
    <property type="match status" value="1"/>
</dbReference>
<evidence type="ECO:0000313" key="5">
    <source>
        <dbReference type="EMBL" id="CAK8689713.1"/>
    </source>
</evidence>
<evidence type="ECO:0000259" key="3">
    <source>
        <dbReference type="PROSITE" id="PS50918"/>
    </source>
</evidence>
<dbReference type="Proteomes" id="UP001642483">
    <property type="component" value="Unassembled WGS sequence"/>
</dbReference>
<feature type="compositionally biased region" description="Polar residues" evidence="2">
    <location>
        <begin position="570"/>
        <end position="579"/>
    </location>
</feature>
<sequence length="982" mass="109695">MANDKAPGNPLFSPANTIQFTTNALLMPVQEQSPAIFSSDTSAEDEASFLGDNVNIIGQHHENVATFTMFSQKSDSLSTDPFACIAPTSLPRDSVMQSKPSVPITTGQQEPQLFVPSSPGLSPQLDNHSSINPSQSSIVDEVEPPHPPPAALDSAHANPYSRQALAGHRPRAMFPTNTSIVQNTLPINSPSTMQHVGHESMIFPPPHTMGHPQPKLVNETTFSSNLSMPVPGNTAPPVVPHWFYSKQLTEINILWCPFSNEDSRSLESAYQTGSAATDTIITDGGRYDVSIAQRERCSVYWEEPHSTVRRCTWFCKADNEHLYSPYEEAIADKLEKEYQNIVKNGLWHKRIELPHGEAVIVHNPQLIVHFQPVPHKDGFGSTHENQPQTKIVKRGIYSTDFAKEIPESESGLPDHIIFVCHGVGPVCDLRSRSIVECVDDFRSIHLKLLQSHFKDAAESKKAKRIEFLPVHWHQALHGDATGVDRNIRHLTLPSISRLRHFTNETLLDILFYSSPVYCQTIAETVGNEINALYDRFLTRNPTFSGRVSLIGHSLGSLILFDLLSHQTTSDNSKNIPQNESFDTSFSQSSSDLPKQSNGAIEISQASHDKEEVITLESLLQKLNLESFQQNFEAEQIDMDALVMCTESDFKDIGLPLGPRKKLLSFLKQKQEKEKNYQEQEQIQQSVFAALKEDNTQSIPSKAEEEFDAGNFLSFATNVHVDFQQFDSGTGQPAVCYPKLDFSPQVLFALGSPIGMFLTVRGIAELGEDFFLPTCQNFINVFHPFDPVAYRIEPLINPECNLKPVQVPHYKGRKRLHLELKESLGRMGQELKQGIMRSVRLAIGSMQKFAQSHWSQAQQNAEVEEEVKSMTEQIISEQQSHTVDADETASAASDSILEDMGFGKLNDGKRIDYVLQERPLESFNDYLFAFQSHLCYWNSEDTVLLMMKEIYGAIGVLSDNQLSKQALRVAPTTGVSSSYSQKS</sequence>
<dbReference type="InterPro" id="IPR001660">
    <property type="entry name" value="SAM"/>
</dbReference>
<dbReference type="SUPFAM" id="SSF47769">
    <property type="entry name" value="SAM/Pointed domain"/>
    <property type="match status" value="1"/>
</dbReference>
<evidence type="ECO:0000259" key="4">
    <source>
        <dbReference type="PROSITE" id="PS51043"/>
    </source>
</evidence>
<feature type="region of interest" description="Disordered" evidence="2">
    <location>
        <begin position="570"/>
        <end position="598"/>
    </location>
</feature>
<evidence type="ECO:0000256" key="1">
    <source>
        <dbReference type="ARBA" id="ARBA00038464"/>
    </source>
</evidence>
<dbReference type="InterPro" id="IPR004177">
    <property type="entry name" value="DDHD_dom"/>
</dbReference>
<dbReference type="SMART" id="SM00454">
    <property type="entry name" value="SAM"/>
    <property type="match status" value="1"/>
</dbReference>
<evidence type="ECO:0000256" key="2">
    <source>
        <dbReference type="SAM" id="MobiDB-lite"/>
    </source>
</evidence>
<feature type="domain" description="DDHD" evidence="4">
    <location>
        <begin position="739"/>
        <end position="951"/>
    </location>
</feature>
<accession>A0ABP0GE28</accession>